<evidence type="ECO:0000256" key="2">
    <source>
        <dbReference type="SAM" id="Phobius"/>
    </source>
</evidence>
<feature type="coiled-coil region" evidence="1">
    <location>
        <begin position="55"/>
        <end position="92"/>
    </location>
</feature>
<keyword evidence="2" id="KW-0472">Membrane</keyword>
<evidence type="ECO:0000313" key="3">
    <source>
        <dbReference type="EMBL" id="QHT13743.1"/>
    </source>
</evidence>
<name>A0A6C0DBF0_9ZZZZ</name>
<keyword evidence="1" id="KW-0175">Coiled coil</keyword>
<organism evidence="3">
    <name type="scientific">viral metagenome</name>
    <dbReference type="NCBI Taxonomy" id="1070528"/>
    <lineage>
        <taxon>unclassified sequences</taxon>
        <taxon>metagenomes</taxon>
        <taxon>organismal metagenomes</taxon>
    </lineage>
</organism>
<sequence length="179" mass="19648">MQSAAEMRIELDKFSNEFAARMADWENGLRAGQTGQWQAAVEDTLRRWRAKVDGLRTQSQMLDATNHEITDLERKIGEIMQAQTDLATLRAQAATREGQAGSLNPKVVPSPYTNILGLQRTFRDSTRFTILILSILFGIVAIGLLGWLTYMSVFGLMGGTVGSKLGSMVGGSSKNSAHR</sequence>
<accession>A0A6C0DBF0</accession>
<keyword evidence="2" id="KW-0812">Transmembrane</keyword>
<dbReference type="EMBL" id="MN739576">
    <property type="protein sequence ID" value="QHT13743.1"/>
    <property type="molecule type" value="Genomic_DNA"/>
</dbReference>
<dbReference type="AlphaFoldDB" id="A0A6C0DBF0"/>
<evidence type="ECO:0000256" key="1">
    <source>
        <dbReference type="SAM" id="Coils"/>
    </source>
</evidence>
<feature type="transmembrane region" description="Helical" evidence="2">
    <location>
        <begin position="128"/>
        <end position="150"/>
    </location>
</feature>
<reference evidence="3" key="1">
    <citation type="journal article" date="2020" name="Nature">
        <title>Giant virus diversity and host interactions through global metagenomics.</title>
        <authorList>
            <person name="Schulz F."/>
            <person name="Roux S."/>
            <person name="Paez-Espino D."/>
            <person name="Jungbluth S."/>
            <person name="Walsh D.A."/>
            <person name="Denef V.J."/>
            <person name="McMahon K.D."/>
            <person name="Konstantinidis K.T."/>
            <person name="Eloe-Fadrosh E.A."/>
            <person name="Kyrpides N.C."/>
            <person name="Woyke T."/>
        </authorList>
    </citation>
    <scope>NUCLEOTIDE SEQUENCE</scope>
    <source>
        <strain evidence="3">GVMAG-M-3300023174-132</strain>
    </source>
</reference>
<keyword evidence="2" id="KW-1133">Transmembrane helix</keyword>
<protein>
    <submittedName>
        <fullName evidence="3">Uncharacterized protein</fullName>
    </submittedName>
</protein>
<proteinExistence type="predicted"/>